<protein>
    <submittedName>
        <fullName evidence="1">Uncharacterized protein</fullName>
    </submittedName>
</protein>
<dbReference type="EMBL" id="LAZR01018169">
    <property type="protein sequence ID" value="KKL97432.1"/>
    <property type="molecule type" value="Genomic_DNA"/>
</dbReference>
<name>A0A0F9JEK6_9ZZZZ</name>
<evidence type="ECO:0000313" key="1">
    <source>
        <dbReference type="EMBL" id="KKL97432.1"/>
    </source>
</evidence>
<dbReference type="AlphaFoldDB" id="A0A0F9JEK6"/>
<proteinExistence type="predicted"/>
<accession>A0A0F9JEK6</accession>
<comment type="caution">
    <text evidence="1">The sequence shown here is derived from an EMBL/GenBank/DDBJ whole genome shotgun (WGS) entry which is preliminary data.</text>
</comment>
<sequence length="159" mass="17614">MASQSKGMGIRMNINVKSTKVIKTGTNDYGEYKMVKVVTDDGVDYITFAKEADQISPGVTLNITDLDENDKGKSFKKFEYVQGEAKTAPTPSEQMTPAKWDDKDRITRASIGGQVALKCLTELTIAGIKLEDCPELLRSAITEKIKGYTKQERITLIKD</sequence>
<gene>
    <name evidence="1" type="ORF">LCGC14_1834490</name>
</gene>
<organism evidence="1">
    <name type="scientific">marine sediment metagenome</name>
    <dbReference type="NCBI Taxonomy" id="412755"/>
    <lineage>
        <taxon>unclassified sequences</taxon>
        <taxon>metagenomes</taxon>
        <taxon>ecological metagenomes</taxon>
    </lineage>
</organism>
<reference evidence="1" key="1">
    <citation type="journal article" date="2015" name="Nature">
        <title>Complex archaea that bridge the gap between prokaryotes and eukaryotes.</title>
        <authorList>
            <person name="Spang A."/>
            <person name="Saw J.H."/>
            <person name="Jorgensen S.L."/>
            <person name="Zaremba-Niedzwiedzka K."/>
            <person name="Martijn J."/>
            <person name="Lind A.E."/>
            <person name="van Eijk R."/>
            <person name="Schleper C."/>
            <person name="Guy L."/>
            <person name="Ettema T.J."/>
        </authorList>
    </citation>
    <scope>NUCLEOTIDE SEQUENCE</scope>
</reference>